<feature type="compositionally biased region" description="Polar residues" evidence="1">
    <location>
        <begin position="234"/>
        <end position="261"/>
    </location>
</feature>
<dbReference type="SUPFAM" id="SSF56112">
    <property type="entry name" value="Protein kinase-like (PK-like)"/>
    <property type="match status" value="1"/>
</dbReference>
<evidence type="ECO:0000256" key="1">
    <source>
        <dbReference type="SAM" id="MobiDB-lite"/>
    </source>
</evidence>
<keyword evidence="4" id="KW-1185">Reference proteome</keyword>
<dbReference type="InterPro" id="IPR040976">
    <property type="entry name" value="Pkinase_fungal"/>
</dbReference>
<gene>
    <name evidence="3" type="ORF">C8R41DRAFT_885622</name>
</gene>
<dbReference type="Gene3D" id="1.10.510.10">
    <property type="entry name" value="Transferase(Phosphotransferase) domain 1"/>
    <property type="match status" value="1"/>
</dbReference>
<organism evidence="3 4">
    <name type="scientific">Lentinula lateritia</name>
    <dbReference type="NCBI Taxonomy" id="40482"/>
    <lineage>
        <taxon>Eukaryota</taxon>
        <taxon>Fungi</taxon>
        <taxon>Dikarya</taxon>
        <taxon>Basidiomycota</taxon>
        <taxon>Agaricomycotina</taxon>
        <taxon>Agaricomycetes</taxon>
        <taxon>Agaricomycetidae</taxon>
        <taxon>Agaricales</taxon>
        <taxon>Marasmiineae</taxon>
        <taxon>Omphalotaceae</taxon>
        <taxon>Lentinula</taxon>
    </lineage>
</organism>
<name>A0ABQ8VDC1_9AGAR</name>
<evidence type="ECO:0000313" key="3">
    <source>
        <dbReference type="EMBL" id="KAJ4482637.1"/>
    </source>
</evidence>
<evidence type="ECO:0000313" key="4">
    <source>
        <dbReference type="Proteomes" id="UP001150217"/>
    </source>
</evidence>
<protein>
    <submittedName>
        <fullName evidence="3">Protein kinase</fullName>
    </submittedName>
</protein>
<feature type="domain" description="Protein kinase" evidence="2">
    <location>
        <begin position="540"/>
        <end position="861"/>
    </location>
</feature>
<keyword evidence="3" id="KW-0808">Transferase</keyword>
<feature type="compositionally biased region" description="Polar residues" evidence="1">
    <location>
        <begin position="32"/>
        <end position="42"/>
    </location>
</feature>
<dbReference type="GO" id="GO:0016301">
    <property type="term" value="F:kinase activity"/>
    <property type="evidence" value="ECO:0007669"/>
    <property type="project" value="UniProtKB-KW"/>
</dbReference>
<dbReference type="Proteomes" id="UP001150217">
    <property type="component" value="Unassembled WGS sequence"/>
</dbReference>
<dbReference type="PANTHER" id="PTHR38248">
    <property type="entry name" value="FUNK1 6"/>
    <property type="match status" value="1"/>
</dbReference>
<sequence>MEPVPENEIAAQPPLPHTPKPKQHQAYAPPVVQSTPSSQRFTSHAEDEVPQRAEIVNKFLEDDISDRLEISLNDFATLILDLPTDWHVRKEFTLLPESEVVKDAFAAYVKVAIGEVDGEGKKKIGISGNESGLYQPLANLLNSLRDGEGRLGKDIDEKIFYVQDPRPVMGSLVARKPDLGGIYTELLGLTENEKLSDYLAKNNIVGVFWGLLLYFIEVKHERGRFVGLNVNKQEATGTPTNESSQSVASNGSLNESNQASRTAAGPSILAAPPAGPSQSQSIKRPRPYEELDTTTPSDRPNKKVKSHSTSEANSQHLRRSKRIPKIAGFSSRTQSDTLPSIAYMVSRSSTASTPPSTPSASTSSSDEDEYLPGVTIQNRGGRKKRVEIVTSQEYLQRAEAERKAEKMLTPTQGQHLTRIQCASYAKEMLSNGFIRNHAVGITADDTSLRFQYYDRSKVVESKPFGIVNDEFKKLFMAMVCQLHKLSTENLGFIPNLDLDGFDLLRNPEQLPYYFDKDPSKLVGATYTFTGTDGSRRRVRITKILYRAEGIIGRCSIVVEVECLCKEADCTWHEKGKKKTRTKRKVMKISFPSKTRPSEDGLIGEARSKAETSGHSWALNHLPEVIDSITFPYHEETTVQGRLKKHLKENYEERVMRVTFLEKLHPLSELKDPREIAQVFYDVLQIHQWLYEYVGILHRDLSSGNIMFRRIDGKVYGVLNDFDLSSRVRDMDNGPTSNQRTGTRPFMSLDLLNPVWKGGHFYRHDLESLFYIMLCLACRYEAPGVPAPEPRPYSQWFSGSDEEICDNKHKFLTDPLVLAQVLPIQPYFADFEPWLDLMHQFVSEGYHARPRPGIDMSAYPGLKKPLPSKTLFDWQTLDGNVTYSVLRQFMSSFQEEPLDTRWTGFNPDN</sequence>
<proteinExistence type="predicted"/>
<accession>A0ABQ8VDC1</accession>
<comment type="caution">
    <text evidence="3">The sequence shown here is derived from an EMBL/GenBank/DDBJ whole genome shotgun (WGS) entry which is preliminary data.</text>
</comment>
<feature type="region of interest" description="Disordered" evidence="1">
    <location>
        <begin position="1"/>
        <end position="48"/>
    </location>
</feature>
<dbReference type="PROSITE" id="PS00109">
    <property type="entry name" value="PROTEIN_KINASE_TYR"/>
    <property type="match status" value="1"/>
</dbReference>
<feature type="region of interest" description="Disordered" evidence="1">
    <location>
        <begin position="234"/>
        <end position="334"/>
    </location>
</feature>
<reference evidence="3" key="1">
    <citation type="submission" date="2022-08" db="EMBL/GenBank/DDBJ databases">
        <title>A Global Phylogenomic Analysis of the Shiitake Genus Lentinula.</title>
        <authorList>
            <consortium name="DOE Joint Genome Institute"/>
            <person name="Sierra-Patev S."/>
            <person name="Min B."/>
            <person name="Naranjo-Ortiz M."/>
            <person name="Looney B."/>
            <person name="Konkel Z."/>
            <person name="Slot J.C."/>
            <person name="Sakamoto Y."/>
            <person name="Steenwyk J.L."/>
            <person name="Rokas A."/>
            <person name="Carro J."/>
            <person name="Camarero S."/>
            <person name="Ferreira P."/>
            <person name="Molpeceres G."/>
            <person name="Ruiz-Duenas F.J."/>
            <person name="Serrano A."/>
            <person name="Henrissat B."/>
            <person name="Drula E."/>
            <person name="Hughes K.W."/>
            <person name="Mata J.L."/>
            <person name="Ishikawa N.K."/>
            <person name="Vargas-Isla R."/>
            <person name="Ushijima S."/>
            <person name="Smith C.A."/>
            <person name="Ahrendt S."/>
            <person name="Andreopoulos W."/>
            <person name="He G."/>
            <person name="Labutti K."/>
            <person name="Lipzen A."/>
            <person name="Ng V."/>
            <person name="Riley R."/>
            <person name="Sandor L."/>
            <person name="Barry K."/>
            <person name="Martinez A.T."/>
            <person name="Xiao Y."/>
            <person name="Gibbons J.G."/>
            <person name="Terashima K."/>
            <person name="Grigoriev I.V."/>
            <person name="Hibbett D.S."/>
        </authorList>
    </citation>
    <scope>NUCLEOTIDE SEQUENCE</scope>
    <source>
        <strain evidence="3">RHP3577 ss4</strain>
    </source>
</reference>
<keyword evidence="3" id="KW-0418">Kinase</keyword>
<dbReference type="InterPro" id="IPR000719">
    <property type="entry name" value="Prot_kinase_dom"/>
</dbReference>
<dbReference type="InterPro" id="IPR011009">
    <property type="entry name" value="Kinase-like_dom_sf"/>
</dbReference>
<feature type="compositionally biased region" description="Low complexity" evidence="1">
    <location>
        <begin position="348"/>
        <end position="364"/>
    </location>
</feature>
<evidence type="ECO:0000259" key="2">
    <source>
        <dbReference type="PROSITE" id="PS50011"/>
    </source>
</evidence>
<feature type="region of interest" description="Disordered" evidence="1">
    <location>
        <begin position="347"/>
        <end position="374"/>
    </location>
</feature>
<dbReference type="Pfam" id="PF17667">
    <property type="entry name" value="Pkinase_fungal"/>
    <property type="match status" value="1"/>
</dbReference>
<dbReference type="PROSITE" id="PS50011">
    <property type="entry name" value="PROTEIN_KINASE_DOM"/>
    <property type="match status" value="1"/>
</dbReference>
<dbReference type="InterPro" id="IPR008266">
    <property type="entry name" value="Tyr_kinase_AS"/>
</dbReference>
<dbReference type="EMBL" id="JANVFT010000057">
    <property type="protein sequence ID" value="KAJ4482637.1"/>
    <property type="molecule type" value="Genomic_DNA"/>
</dbReference>
<dbReference type="PANTHER" id="PTHR38248:SF2">
    <property type="entry name" value="FUNK1 11"/>
    <property type="match status" value="1"/>
</dbReference>